<evidence type="ECO:0000256" key="20">
    <source>
        <dbReference type="ARBA" id="ARBA00022990"/>
    </source>
</evidence>
<evidence type="ECO:0000313" key="37">
    <source>
        <dbReference type="Proteomes" id="UP000551758"/>
    </source>
</evidence>
<dbReference type="SMART" id="SM00175">
    <property type="entry name" value="RAB"/>
    <property type="match status" value="1"/>
</dbReference>
<evidence type="ECO:0000256" key="15">
    <source>
        <dbReference type="ARBA" id="ARBA00022794"/>
    </source>
</evidence>
<dbReference type="PRINTS" id="PR00449">
    <property type="entry name" value="RASTRNSFRMNG"/>
</dbReference>
<keyword evidence="10" id="KW-0963">Cytoplasm</keyword>
<keyword evidence="12 32" id="KW-0812">Transmembrane</keyword>
<evidence type="ECO:0000256" key="12">
    <source>
        <dbReference type="ARBA" id="ARBA00022692"/>
    </source>
</evidence>
<evidence type="ECO:0000256" key="14">
    <source>
        <dbReference type="ARBA" id="ARBA00022741"/>
    </source>
</evidence>
<evidence type="ECO:0000256" key="23">
    <source>
        <dbReference type="ARBA" id="ARBA00023136"/>
    </source>
</evidence>
<keyword evidence="26" id="KW-0449">Lipoprotein</keyword>
<dbReference type="GO" id="GO:0005794">
    <property type="term" value="C:Golgi apparatus"/>
    <property type="evidence" value="ECO:0007669"/>
    <property type="project" value="UniProtKB-SubCell"/>
</dbReference>
<comment type="subunit">
    <text evidence="30">Interacts with RILP. The GTP-bound form interacts with REP15.</text>
</comment>
<dbReference type="GO" id="GO:0005886">
    <property type="term" value="C:plasma membrane"/>
    <property type="evidence" value="ECO:0007669"/>
    <property type="project" value="TreeGrafter"/>
</dbReference>
<evidence type="ECO:0000256" key="8">
    <source>
        <dbReference type="ARBA" id="ARBA00011984"/>
    </source>
</evidence>
<name>A0A7J7EK55_DICBM</name>
<protein>
    <recommendedName>
        <fullName evidence="31">Ras-related protein Rab-34</fullName>
        <ecNumber evidence="8">3.6.5.2</ecNumber>
    </recommendedName>
</protein>
<keyword evidence="28" id="KW-0968">Cytoplasmic vesicle</keyword>
<evidence type="ECO:0000256" key="4">
    <source>
        <dbReference type="ARBA" id="ARBA00004141"/>
    </source>
</evidence>
<dbReference type="GO" id="GO:0030030">
    <property type="term" value="P:cell projection organization"/>
    <property type="evidence" value="ECO:0007669"/>
    <property type="project" value="UniProtKB-KW"/>
</dbReference>
<dbReference type="GO" id="GO:0005525">
    <property type="term" value="F:GTP binding"/>
    <property type="evidence" value="ECO:0007669"/>
    <property type="project" value="UniProtKB-KW"/>
</dbReference>
<dbReference type="CDD" id="cd04108">
    <property type="entry name" value="Rab36_Rab34"/>
    <property type="match status" value="1"/>
</dbReference>
<organism evidence="36 37">
    <name type="scientific">Diceros bicornis minor</name>
    <name type="common">South-central black rhinoceros</name>
    <dbReference type="NCBI Taxonomy" id="77932"/>
    <lineage>
        <taxon>Eukaryota</taxon>
        <taxon>Metazoa</taxon>
        <taxon>Chordata</taxon>
        <taxon>Craniata</taxon>
        <taxon>Vertebrata</taxon>
        <taxon>Euteleostomi</taxon>
        <taxon>Mammalia</taxon>
        <taxon>Eutheria</taxon>
        <taxon>Laurasiatheria</taxon>
        <taxon>Perissodactyla</taxon>
        <taxon>Rhinocerotidae</taxon>
        <taxon>Diceros</taxon>
    </lineage>
</organism>
<evidence type="ECO:0000256" key="7">
    <source>
        <dbReference type="ARBA" id="ARBA00006270"/>
    </source>
</evidence>
<dbReference type="GO" id="GO:0055091">
    <property type="term" value="P:phospholipid homeostasis"/>
    <property type="evidence" value="ECO:0007669"/>
    <property type="project" value="TreeGrafter"/>
</dbReference>
<evidence type="ECO:0000256" key="26">
    <source>
        <dbReference type="ARBA" id="ARBA00023288"/>
    </source>
</evidence>
<evidence type="ECO:0000256" key="5">
    <source>
        <dbReference type="ARBA" id="ARBA00004555"/>
    </source>
</evidence>
<dbReference type="GO" id="GO:0007009">
    <property type="term" value="P:plasma membrane organization"/>
    <property type="evidence" value="ECO:0007669"/>
    <property type="project" value="TreeGrafter"/>
</dbReference>
<keyword evidence="11" id="KW-0597">Phosphoprotein</keyword>
<dbReference type="GO" id="GO:0071709">
    <property type="term" value="P:membrane assembly"/>
    <property type="evidence" value="ECO:0007669"/>
    <property type="project" value="TreeGrafter"/>
</dbReference>
<dbReference type="InterPro" id="IPR005225">
    <property type="entry name" value="Small_GTP-bd"/>
</dbReference>
<evidence type="ECO:0000256" key="32">
    <source>
        <dbReference type="PROSITE-ProRule" id="PRU00205"/>
    </source>
</evidence>
<keyword evidence="16" id="KW-0378">Hydrolase</keyword>
<evidence type="ECO:0000256" key="24">
    <source>
        <dbReference type="ARBA" id="ARBA00023212"/>
    </source>
</evidence>
<evidence type="ECO:0000256" key="1">
    <source>
        <dbReference type="ARBA" id="ARBA00001946"/>
    </source>
</evidence>
<comment type="cofactor">
    <cofactor evidence="1">
        <name>Mg(2+)</name>
        <dbReference type="ChEBI" id="CHEBI:18420"/>
    </cofactor>
</comment>
<dbReference type="SMART" id="SM00724">
    <property type="entry name" value="TLC"/>
    <property type="match status" value="1"/>
</dbReference>
<dbReference type="GO" id="GO:0046872">
    <property type="term" value="F:metal ion binding"/>
    <property type="evidence" value="ECO:0007669"/>
    <property type="project" value="UniProtKB-KW"/>
</dbReference>
<dbReference type="SMART" id="SM00173">
    <property type="entry name" value="RAS"/>
    <property type="match status" value="1"/>
</dbReference>
<dbReference type="NCBIfam" id="TIGR00231">
    <property type="entry name" value="small_GTP"/>
    <property type="match status" value="1"/>
</dbReference>
<evidence type="ECO:0000259" key="35">
    <source>
        <dbReference type="PROSITE" id="PS50922"/>
    </source>
</evidence>
<feature type="domain" description="TLC" evidence="35">
    <location>
        <begin position="40"/>
        <end position="234"/>
    </location>
</feature>
<keyword evidence="23 32" id="KW-0472">Membrane</keyword>
<dbReference type="PROSITE" id="PS51420">
    <property type="entry name" value="RHO"/>
    <property type="match status" value="1"/>
</dbReference>
<keyword evidence="18" id="KW-0653">Protein transport</keyword>
<dbReference type="EC" id="3.6.5.2" evidence="8"/>
<evidence type="ECO:0000256" key="16">
    <source>
        <dbReference type="ARBA" id="ARBA00022801"/>
    </source>
</evidence>
<evidence type="ECO:0000256" key="19">
    <source>
        <dbReference type="ARBA" id="ARBA00022989"/>
    </source>
</evidence>
<comment type="subcellular location">
    <subcellularLocation>
        <location evidence="3">Cell projection</location>
        <location evidence="3">Cilium</location>
    </subcellularLocation>
    <subcellularLocation>
        <location evidence="2">Cytoplasm</location>
        <location evidence="2">Cytoskeleton</location>
        <location evidence="2">Microtubule organizing center</location>
        <location evidence="2">Centrosome</location>
        <location evidence="2">Centriole</location>
    </subcellularLocation>
    <subcellularLocation>
        <location evidence="6">Cytoplasmic vesicle</location>
        <location evidence="6">Phagosome membrane</location>
        <topology evidence="6">Lipid-anchor</topology>
        <orientation evidence="6">Cytoplasmic side</orientation>
    </subcellularLocation>
    <subcellularLocation>
        <location evidence="5">Golgi apparatus</location>
    </subcellularLocation>
    <subcellularLocation>
        <location evidence="4">Membrane</location>
        <topology evidence="4">Multi-pass membrane protein</topology>
    </subcellularLocation>
</comment>
<keyword evidence="37" id="KW-1185">Reference proteome</keyword>
<evidence type="ECO:0000256" key="29">
    <source>
        <dbReference type="ARBA" id="ARBA00047660"/>
    </source>
</evidence>
<keyword evidence="20" id="KW-0007">Acetylation</keyword>
<dbReference type="InterPro" id="IPR027417">
    <property type="entry name" value="P-loop_NTPase"/>
</dbReference>
<evidence type="ECO:0000256" key="9">
    <source>
        <dbReference type="ARBA" id="ARBA00022448"/>
    </source>
</evidence>
<keyword evidence="25" id="KW-0966">Cell projection</keyword>
<evidence type="ECO:0000256" key="33">
    <source>
        <dbReference type="SAM" id="MobiDB-lite"/>
    </source>
</evidence>
<evidence type="ECO:0000256" key="18">
    <source>
        <dbReference type="ARBA" id="ARBA00022927"/>
    </source>
</evidence>
<dbReference type="Pfam" id="PF00071">
    <property type="entry name" value="Ras"/>
    <property type="match status" value="1"/>
</dbReference>
<feature type="transmembrane region" description="Helical" evidence="34">
    <location>
        <begin position="116"/>
        <end position="144"/>
    </location>
</feature>
<dbReference type="InterPro" id="IPR001806">
    <property type="entry name" value="Small_GTPase"/>
</dbReference>
<dbReference type="GO" id="GO:0005929">
    <property type="term" value="C:cilium"/>
    <property type="evidence" value="ECO:0007669"/>
    <property type="project" value="UniProtKB-SubCell"/>
</dbReference>
<dbReference type="GO" id="GO:0097035">
    <property type="term" value="P:regulation of membrane lipid distribution"/>
    <property type="evidence" value="ECO:0007669"/>
    <property type="project" value="TreeGrafter"/>
</dbReference>
<comment type="catalytic activity">
    <reaction evidence="29">
        <text>GTP + H2O = GDP + phosphate + H(+)</text>
        <dbReference type="Rhea" id="RHEA:19669"/>
        <dbReference type="ChEBI" id="CHEBI:15377"/>
        <dbReference type="ChEBI" id="CHEBI:15378"/>
        <dbReference type="ChEBI" id="CHEBI:37565"/>
        <dbReference type="ChEBI" id="CHEBI:43474"/>
        <dbReference type="ChEBI" id="CHEBI:58189"/>
        <dbReference type="EC" id="3.6.5.2"/>
    </reaction>
    <physiologicalReaction direction="left-to-right" evidence="29">
        <dbReference type="Rhea" id="RHEA:19670"/>
    </physiologicalReaction>
</comment>
<dbReference type="InterPro" id="IPR050846">
    <property type="entry name" value="TLCD"/>
</dbReference>
<feature type="compositionally biased region" description="Low complexity" evidence="33">
    <location>
        <begin position="483"/>
        <end position="493"/>
    </location>
</feature>
<accession>A0A7J7EK55</accession>
<keyword evidence="21" id="KW-0333">Golgi apparatus</keyword>
<dbReference type="PROSITE" id="PS51419">
    <property type="entry name" value="RAB"/>
    <property type="match status" value="1"/>
</dbReference>
<sequence>MPPLLHPALPLLLGATLTFRALRRALCRLPLPAHVRADPLRTWRWHNLLVSFAHSIVSGIWALLCVWQAPEMLVEIETAWSLSGYLLVCFSAGYFIHDTVDIVVSRQARASWEYLVHHVMAMAAFFSGIFWRSFVGGGVLTLLVEVSNIFLTIRMMMKINNAQDLLLYRVNKYVNLVMYFLFRLAPQAYLTHFFLRYVGQRTLGTFLLGVLLMLDVMILIYFSRLLRSDFCPERVPRCRQHKDKFLTDPPLFSIQGGSLVFRLPPLNLQGSLGGKDAKPRTSLSLVGTRFRPWHPLYVPLSSSQGRRASRGRLYESCPGPGVEEGSAASPKAPSLPFPLPLVPGAARCCAAVTDSPSPIHLGPPQPRVVVGSPRPRVIVGTIRPRVIVGSTWARAPLDGTPRPHLAAEASPRPRVVLGPPRARVIVGSPRPRVIVSTPWPAVVVASPRPRAPVGSPWPRVIVGTPRSRVIVGSPRARVVGADQASAPSQSAPQGRRQDEHSGAGAEGPGPGGAAPVPEEGGRFARAQRLPPPRHLRLPGAPDRHRGISKVIVVGDLSVGKTCLINRFCKDTFDKNYKATIGVDFEMERFEVLGIPFSLQLWDTAGQERFKCIASTYYRGAQAIIIVFNLNDVASLEHTKQWLADALKENDPSSVLLFLVGSKKDLSTPAQYVLMEKDALKVAQEMKAEYWAVSSLTGENVREFFFRVAALTFEASVLAELEKSGARRIGDVVRISGDDSNLYLTASKKKPTCCP</sequence>
<dbReference type="GO" id="GO:0005814">
    <property type="term" value="C:centriole"/>
    <property type="evidence" value="ECO:0007669"/>
    <property type="project" value="UniProtKB-SubCell"/>
</dbReference>
<dbReference type="SMART" id="SM00176">
    <property type="entry name" value="RAN"/>
    <property type="match status" value="1"/>
</dbReference>
<dbReference type="PANTHER" id="PTHR13439:SF5">
    <property type="entry name" value="TLC DOMAIN-CONTAINING PROTEIN 1"/>
    <property type="match status" value="1"/>
</dbReference>
<evidence type="ECO:0000256" key="31">
    <source>
        <dbReference type="ARBA" id="ARBA00067829"/>
    </source>
</evidence>
<dbReference type="GO" id="GO:0015031">
    <property type="term" value="P:protein transport"/>
    <property type="evidence" value="ECO:0007669"/>
    <property type="project" value="UniProtKB-KW"/>
</dbReference>
<proteinExistence type="inferred from homology"/>
<evidence type="ECO:0000256" key="28">
    <source>
        <dbReference type="ARBA" id="ARBA00023329"/>
    </source>
</evidence>
<dbReference type="Gene3D" id="3.40.50.300">
    <property type="entry name" value="P-loop containing nucleotide triphosphate hydrolases"/>
    <property type="match status" value="1"/>
</dbReference>
<keyword evidence="22" id="KW-0342">GTP-binding</keyword>
<dbReference type="PROSITE" id="PS51421">
    <property type="entry name" value="RAS"/>
    <property type="match status" value="1"/>
</dbReference>
<feature type="transmembrane region" description="Helical" evidence="34">
    <location>
        <begin position="202"/>
        <end position="222"/>
    </location>
</feature>
<dbReference type="SMART" id="SM00174">
    <property type="entry name" value="RHO"/>
    <property type="match status" value="1"/>
</dbReference>
<keyword evidence="13" id="KW-0479">Metal-binding</keyword>
<keyword evidence="14" id="KW-0547">Nucleotide-binding</keyword>
<evidence type="ECO:0000256" key="2">
    <source>
        <dbReference type="ARBA" id="ARBA00004114"/>
    </source>
</evidence>
<gene>
    <name evidence="36" type="ORF">HPG69_003224</name>
</gene>
<evidence type="ECO:0000256" key="10">
    <source>
        <dbReference type="ARBA" id="ARBA00022490"/>
    </source>
</evidence>
<feature type="transmembrane region" description="Helical" evidence="34">
    <location>
        <begin position="79"/>
        <end position="96"/>
    </location>
</feature>
<dbReference type="PANTHER" id="PTHR13439">
    <property type="entry name" value="CT120 PROTEIN"/>
    <property type="match status" value="1"/>
</dbReference>
<evidence type="ECO:0000313" key="36">
    <source>
        <dbReference type="EMBL" id="KAF5916149.1"/>
    </source>
</evidence>
<evidence type="ECO:0000256" key="27">
    <source>
        <dbReference type="ARBA" id="ARBA00023289"/>
    </source>
</evidence>
<evidence type="ECO:0000256" key="3">
    <source>
        <dbReference type="ARBA" id="ARBA00004138"/>
    </source>
</evidence>
<dbReference type="Pfam" id="PF03798">
    <property type="entry name" value="TRAM_LAG1_CLN8"/>
    <property type="match status" value="1"/>
</dbReference>
<comment type="caution">
    <text evidence="36">The sequence shown here is derived from an EMBL/GenBank/DDBJ whole genome shotgun (WGS) entry which is preliminary data.</text>
</comment>
<dbReference type="FunFam" id="3.40.50.300:FF:000748">
    <property type="entry name" value="ras-related protein Rab-34 isoform X2"/>
    <property type="match status" value="1"/>
</dbReference>
<dbReference type="EMBL" id="JACDTQ010002743">
    <property type="protein sequence ID" value="KAF5916149.1"/>
    <property type="molecule type" value="Genomic_DNA"/>
</dbReference>
<dbReference type="Proteomes" id="UP000551758">
    <property type="component" value="Unassembled WGS sequence"/>
</dbReference>
<evidence type="ECO:0000256" key="11">
    <source>
        <dbReference type="ARBA" id="ARBA00022553"/>
    </source>
</evidence>
<keyword evidence="24" id="KW-0206">Cytoskeleton</keyword>
<dbReference type="GO" id="GO:0003925">
    <property type="term" value="F:G protein activity"/>
    <property type="evidence" value="ECO:0007669"/>
    <property type="project" value="UniProtKB-EC"/>
</dbReference>
<keyword evidence="15" id="KW-0970">Cilium biogenesis/degradation</keyword>
<comment type="similarity">
    <text evidence="7">Belongs to the small GTPase superfamily. Rab family.</text>
</comment>
<keyword evidence="19 34" id="KW-1133">Transmembrane helix</keyword>
<evidence type="ECO:0000256" key="22">
    <source>
        <dbReference type="ARBA" id="ARBA00023134"/>
    </source>
</evidence>
<dbReference type="PROSITE" id="PS50922">
    <property type="entry name" value="TLC"/>
    <property type="match status" value="1"/>
</dbReference>
<evidence type="ECO:0000256" key="6">
    <source>
        <dbReference type="ARBA" id="ARBA00004616"/>
    </source>
</evidence>
<feature type="region of interest" description="Disordered" evidence="33">
    <location>
        <begin position="473"/>
        <end position="519"/>
    </location>
</feature>
<evidence type="ECO:0000256" key="25">
    <source>
        <dbReference type="ARBA" id="ARBA00023273"/>
    </source>
</evidence>
<keyword evidence="9" id="KW-0813">Transport</keyword>
<evidence type="ECO:0000256" key="34">
    <source>
        <dbReference type="SAM" id="Phobius"/>
    </source>
</evidence>
<keyword evidence="17" id="KW-0460">Magnesium</keyword>
<feature type="transmembrane region" description="Helical" evidence="34">
    <location>
        <begin position="48"/>
        <end position="67"/>
    </location>
</feature>
<evidence type="ECO:0000256" key="13">
    <source>
        <dbReference type="ARBA" id="ARBA00022723"/>
    </source>
</evidence>
<dbReference type="InterPro" id="IPR006634">
    <property type="entry name" value="TLC-dom"/>
</dbReference>
<reference evidence="36 37" key="1">
    <citation type="journal article" date="2020" name="Mol. Biol. Evol.">
        <title>Interspecific Gene Flow and the Evolution of Specialization in Black and White Rhinoceros.</title>
        <authorList>
            <person name="Moodley Y."/>
            <person name="Westbury M.V."/>
            <person name="Russo I.M."/>
            <person name="Gopalakrishnan S."/>
            <person name="Rakotoarivelo A."/>
            <person name="Olsen R.A."/>
            <person name="Prost S."/>
            <person name="Tunstall T."/>
            <person name="Ryder O.A."/>
            <person name="Dalen L."/>
            <person name="Bruford M.W."/>
        </authorList>
    </citation>
    <scope>NUCLEOTIDE SEQUENCE [LARGE SCALE GENOMIC DNA]</scope>
    <source>
        <strain evidence="36">SBR-YM</strain>
        <tissue evidence="36">Skin</tissue>
    </source>
</reference>
<dbReference type="AlphaFoldDB" id="A0A7J7EK55"/>
<evidence type="ECO:0000256" key="21">
    <source>
        <dbReference type="ARBA" id="ARBA00023034"/>
    </source>
</evidence>
<dbReference type="GO" id="GO:0030670">
    <property type="term" value="C:phagocytic vesicle membrane"/>
    <property type="evidence" value="ECO:0007669"/>
    <property type="project" value="UniProtKB-SubCell"/>
</dbReference>
<evidence type="ECO:0000256" key="17">
    <source>
        <dbReference type="ARBA" id="ARBA00022842"/>
    </source>
</evidence>
<dbReference type="SUPFAM" id="SSF52540">
    <property type="entry name" value="P-loop containing nucleoside triphosphate hydrolases"/>
    <property type="match status" value="1"/>
</dbReference>
<evidence type="ECO:0000256" key="30">
    <source>
        <dbReference type="ARBA" id="ARBA00062850"/>
    </source>
</evidence>
<keyword evidence="27" id="KW-0636">Prenylation</keyword>